<name>A0A6G1LKX7_9PEZI</name>
<accession>A0A6G1LKX7</accession>
<gene>
    <name evidence="1" type="ORF">EJ03DRAFT_171228</name>
</gene>
<organism evidence="1 2">
    <name type="scientific">Teratosphaeria nubilosa</name>
    <dbReference type="NCBI Taxonomy" id="161662"/>
    <lineage>
        <taxon>Eukaryota</taxon>
        <taxon>Fungi</taxon>
        <taxon>Dikarya</taxon>
        <taxon>Ascomycota</taxon>
        <taxon>Pezizomycotina</taxon>
        <taxon>Dothideomycetes</taxon>
        <taxon>Dothideomycetidae</taxon>
        <taxon>Mycosphaerellales</taxon>
        <taxon>Teratosphaeriaceae</taxon>
        <taxon>Teratosphaeria</taxon>
    </lineage>
</organism>
<reference evidence="1" key="1">
    <citation type="journal article" date="2020" name="Stud. Mycol.">
        <title>101 Dothideomycetes genomes: a test case for predicting lifestyles and emergence of pathogens.</title>
        <authorList>
            <person name="Haridas S."/>
            <person name="Albert R."/>
            <person name="Binder M."/>
            <person name="Bloem J."/>
            <person name="Labutti K."/>
            <person name="Salamov A."/>
            <person name="Andreopoulos B."/>
            <person name="Baker S."/>
            <person name="Barry K."/>
            <person name="Bills G."/>
            <person name="Bluhm B."/>
            <person name="Cannon C."/>
            <person name="Castanera R."/>
            <person name="Culley D."/>
            <person name="Daum C."/>
            <person name="Ezra D."/>
            <person name="Gonzalez J."/>
            <person name="Henrissat B."/>
            <person name="Kuo A."/>
            <person name="Liang C."/>
            <person name="Lipzen A."/>
            <person name="Lutzoni F."/>
            <person name="Magnuson J."/>
            <person name="Mondo S."/>
            <person name="Nolan M."/>
            <person name="Ohm R."/>
            <person name="Pangilinan J."/>
            <person name="Park H.-J."/>
            <person name="Ramirez L."/>
            <person name="Alfaro M."/>
            <person name="Sun H."/>
            <person name="Tritt A."/>
            <person name="Yoshinaga Y."/>
            <person name="Zwiers L.-H."/>
            <person name="Turgeon B."/>
            <person name="Goodwin S."/>
            <person name="Spatafora J."/>
            <person name="Crous P."/>
            <person name="Grigoriev I."/>
        </authorList>
    </citation>
    <scope>NUCLEOTIDE SEQUENCE</scope>
    <source>
        <strain evidence="1">CBS 116005</strain>
    </source>
</reference>
<keyword evidence="2" id="KW-1185">Reference proteome</keyword>
<sequence>MPFIPPCAFLPMPRAAPATEPENAYRGGDFESVLSCAGVPHTDHVYHHATIPSSNIQQYPVNQERRKKYRRYKNHYCGWHGCPRHYIFSKWFGEPDEQLIVDDIEHLPVCHYKCWKAELDRFWAEVRPEDVDLVLHCGLRLCHRGCYLTDVKQLQDCERDVPQAVPELRTWKEWLRIPKWQHQISVVSCMSLGHCRLL</sequence>
<dbReference type="AlphaFoldDB" id="A0A6G1LKX7"/>
<evidence type="ECO:0000313" key="2">
    <source>
        <dbReference type="Proteomes" id="UP000799436"/>
    </source>
</evidence>
<evidence type="ECO:0000313" key="1">
    <source>
        <dbReference type="EMBL" id="KAF2772824.1"/>
    </source>
</evidence>
<proteinExistence type="predicted"/>
<dbReference type="OrthoDB" id="3813781at2759"/>
<protein>
    <submittedName>
        <fullName evidence="1">Uncharacterized protein</fullName>
    </submittedName>
</protein>
<dbReference type="Proteomes" id="UP000799436">
    <property type="component" value="Unassembled WGS sequence"/>
</dbReference>
<dbReference type="EMBL" id="ML995813">
    <property type="protein sequence ID" value="KAF2772824.1"/>
    <property type="molecule type" value="Genomic_DNA"/>
</dbReference>